<dbReference type="AlphaFoldDB" id="A0A919YAT2"/>
<comment type="caution">
    <text evidence="2">The sequence shown here is derived from an EMBL/GenBank/DDBJ whole genome shotgun (WGS) entry which is preliminary data.</text>
</comment>
<proteinExistence type="predicted"/>
<dbReference type="EMBL" id="BORT01000011">
    <property type="protein sequence ID" value="GIO48156.1"/>
    <property type="molecule type" value="Genomic_DNA"/>
</dbReference>
<feature type="region of interest" description="Disordered" evidence="1">
    <location>
        <begin position="41"/>
        <end position="61"/>
    </location>
</feature>
<evidence type="ECO:0000256" key="1">
    <source>
        <dbReference type="SAM" id="MobiDB-lite"/>
    </source>
</evidence>
<sequence>MNNFNKTLLAAALSCILYHGGGSFVDTANAASGTLMVAPAEVTPPAESEERDEIRHKPHGHHGRKFVLFKDTAALLDMTEKDLKNEWKKGKSLQQIAKEKKNWDADVFVQKLTAVQSAKLDNAVKAGKMTQQQADMLKKKLPGSLKRFTQHKYEPKQNRRLPAAHSEI</sequence>
<organism evidence="2 3">
    <name type="scientific">Paenibacillus azoreducens</name>
    <dbReference type="NCBI Taxonomy" id="116718"/>
    <lineage>
        <taxon>Bacteria</taxon>
        <taxon>Bacillati</taxon>
        <taxon>Bacillota</taxon>
        <taxon>Bacilli</taxon>
        <taxon>Bacillales</taxon>
        <taxon>Paenibacillaceae</taxon>
        <taxon>Paenibacillus</taxon>
    </lineage>
</organism>
<evidence type="ECO:0000313" key="2">
    <source>
        <dbReference type="EMBL" id="GIO48156.1"/>
    </source>
</evidence>
<evidence type="ECO:0000313" key="3">
    <source>
        <dbReference type="Proteomes" id="UP000682811"/>
    </source>
</evidence>
<dbReference type="Proteomes" id="UP000682811">
    <property type="component" value="Unassembled WGS sequence"/>
</dbReference>
<name>A0A919YAT2_9BACL</name>
<accession>A0A919YAT2</accession>
<reference evidence="2 3" key="1">
    <citation type="submission" date="2021-03" db="EMBL/GenBank/DDBJ databases">
        <title>Antimicrobial resistance genes in bacteria isolated from Japanese honey, and their potential for conferring macrolide and lincosamide resistance in the American foulbrood pathogen Paenibacillus larvae.</title>
        <authorList>
            <person name="Okamoto M."/>
            <person name="Kumagai M."/>
            <person name="Kanamori H."/>
            <person name="Takamatsu D."/>
        </authorList>
    </citation>
    <scope>NUCLEOTIDE SEQUENCE [LARGE SCALE GENOMIC DNA]</scope>
    <source>
        <strain evidence="2 3">J34TS1</strain>
    </source>
</reference>
<dbReference type="RefSeq" id="WP_212978850.1">
    <property type="nucleotide sequence ID" value="NZ_AP025343.1"/>
</dbReference>
<keyword evidence="3" id="KW-1185">Reference proteome</keyword>
<protein>
    <submittedName>
        <fullName evidence="2">Uncharacterized protein</fullName>
    </submittedName>
</protein>
<gene>
    <name evidence="2" type="ORF">J34TS1_29210</name>
</gene>